<dbReference type="Proteomes" id="UP000229753">
    <property type="component" value="Unassembled WGS sequence"/>
</dbReference>
<reference evidence="4" key="1">
    <citation type="submission" date="2017-09" db="EMBL/GenBank/DDBJ databases">
        <title>Depth-based differentiation of microbial function through sediment-hosted aquifers and enrichment of novel symbionts in the deep terrestrial subsurface.</title>
        <authorList>
            <person name="Probst A.J."/>
            <person name="Ladd B."/>
            <person name="Jarett J.K."/>
            <person name="Geller-Mcgrath D.E."/>
            <person name="Sieber C.M.K."/>
            <person name="Emerson J.B."/>
            <person name="Anantharaman K."/>
            <person name="Thomas B.C."/>
            <person name="Malmstrom R."/>
            <person name="Stieglmeier M."/>
            <person name="Klingl A."/>
            <person name="Woyke T."/>
            <person name="Ryan C.M."/>
            <person name="Banfield J.F."/>
        </authorList>
    </citation>
    <scope>NUCLEOTIDE SEQUENCE [LARGE SCALE GENOMIC DNA]</scope>
</reference>
<dbReference type="Pfam" id="PF07963">
    <property type="entry name" value="N_methyl"/>
    <property type="match status" value="1"/>
</dbReference>
<feature type="transmembrane region" description="Helical" evidence="2">
    <location>
        <begin position="13"/>
        <end position="34"/>
    </location>
</feature>
<dbReference type="PANTHER" id="PTHR30093">
    <property type="entry name" value="GENERAL SECRETION PATHWAY PROTEIN G"/>
    <property type="match status" value="1"/>
</dbReference>
<dbReference type="InterPro" id="IPR045584">
    <property type="entry name" value="Pilin-like"/>
</dbReference>
<keyword evidence="1" id="KW-0488">Methylation</keyword>
<keyword evidence="2" id="KW-1133">Transmembrane helix</keyword>
<dbReference type="SUPFAM" id="SSF54523">
    <property type="entry name" value="Pili subunits"/>
    <property type="match status" value="1"/>
</dbReference>
<evidence type="ECO:0000256" key="1">
    <source>
        <dbReference type="ARBA" id="ARBA00022481"/>
    </source>
</evidence>
<accession>A0A2M7TNE5</accession>
<keyword evidence="2" id="KW-0472">Membrane</keyword>
<dbReference type="EMBL" id="PFNO01000115">
    <property type="protein sequence ID" value="PIZ48544.1"/>
    <property type="molecule type" value="Genomic_DNA"/>
</dbReference>
<dbReference type="AlphaFoldDB" id="A0A2M7TNE5"/>
<dbReference type="InterPro" id="IPR012902">
    <property type="entry name" value="N_methyl_site"/>
</dbReference>
<dbReference type="Gene3D" id="3.30.700.10">
    <property type="entry name" value="Glycoprotein, Type 4 Pilin"/>
    <property type="match status" value="1"/>
</dbReference>
<comment type="caution">
    <text evidence="3">The sequence shown here is derived from an EMBL/GenBank/DDBJ whole genome shotgun (WGS) entry which is preliminary data.</text>
</comment>
<sequence length="91" mass="10003">MKSNTKGFTLIELLVVISIIGVLATLVLVSYTHAQKQARDASRRSDLIQYRNGLQNYAVSYGGKYPVHPEAYDAVSFCNAGGELENYLSTC</sequence>
<dbReference type="GO" id="GO:0015628">
    <property type="term" value="P:protein secretion by the type II secretion system"/>
    <property type="evidence" value="ECO:0007669"/>
    <property type="project" value="InterPro"/>
</dbReference>
<evidence type="ECO:0000256" key="2">
    <source>
        <dbReference type="SAM" id="Phobius"/>
    </source>
</evidence>
<proteinExistence type="predicted"/>
<evidence type="ECO:0000313" key="4">
    <source>
        <dbReference type="Proteomes" id="UP000229753"/>
    </source>
</evidence>
<keyword evidence="2" id="KW-0812">Transmembrane</keyword>
<name>A0A2M7TNE5_9BACT</name>
<dbReference type="PRINTS" id="PR00813">
    <property type="entry name" value="BCTERIALGSPG"/>
</dbReference>
<dbReference type="PROSITE" id="PS00409">
    <property type="entry name" value="PROKAR_NTER_METHYL"/>
    <property type="match status" value="1"/>
</dbReference>
<dbReference type="NCBIfam" id="TIGR02532">
    <property type="entry name" value="IV_pilin_GFxxxE"/>
    <property type="match status" value="1"/>
</dbReference>
<dbReference type="GO" id="GO:0015627">
    <property type="term" value="C:type II protein secretion system complex"/>
    <property type="evidence" value="ECO:0007669"/>
    <property type="project" value="InterPro"/>
</dbReference>
<evidence type="ECO:0000313" key="3">
    <source>
        <dbReference type="EMBL" id="PIZ48544.1"/>
    </source>
</evidence>
<gene>
    <name evidence="3" type="ORF">COY29_03490</name>
</gene>
<feature type="non-terminal residue" evidence="3">
    <location>
        <position position="91"/>
    </location>
</feature>
<organism evidence="3 4">
    <name type="scientific">Candidatus Woesebacteria bacterium CG_4_10_14_0_2_um_filter_39_14</name>
    <dbReference type="NCBI Taxonomy" id="1975054"/>
    <lineage>
        <taxon>Bacteria</taxon>
        <taxon>Candidatus Woeseibacteriota</taxon>
    </lineage>
</organism>
<protein>
    <submittedName>
        <fullName evidence="3">Prepilin-type cleavage/methylation domain-containing protein</fullName>
    </submittedName>
</protein>
<dbReference type="InterPro" id="IPR000983">
    <property type="entry name" value="Bac_GSPG_pilin"/>
</dbReference>